<proteinExistence type="predicted"/>
<dbReference type="EMBL" id="JAUSTZ010000003">
    <property type="protein sequence ID" value="MDQ0225328.1"/>
    <property type="molecule type" value="Genomic_DNA"/>
</dbReference>
<protein>
    <submittedName>
        <fullName evidence="2">Uncharacterized protein</fullName>
    </submittedName>
</protein>
<evidence type="ECO:0000313" key="2">
    <source>
        <dbReference type="EMBL" id="MDQ0225328.1"/>
    </source>
</evidence>
<gene>
    <name evidence="2" type="ORF">J2S02_001672</name>
</gene>
<evidence type="ECO:0000313" key="3">
    <source>
        <dbReference type="Proteomes" id="UP001232245"/>
    </source>
</evidence>
<keyword evidence="1" id="KW-0812">Transmembrane</keyword>
<dbReference type="RefSeq" id="WP_095297173.1">
    <property type="nucleotide sequence ID" value="NZ_CADEPK010000012.1"/>
</dbReference>
<reference evidence="2 3" key="1">
    <citation type="submission" date="2023-07" db="EMBL/GenBank/DDBJ databases">
        <title>Genomic Encyclopedia of Type Strains, Phase IV (KMG-IV): sequencing the most valuable type-strain genomes for metagenomic binning, comparative biology and taxonomic classification.</title>
        <authorList>
            <person name="Goeker M."/>
        </authorList>
    </citation>
    <scope>NUCLEOTIDE SEQUENCE [LARGE SCALE GENOMIC DNA]</scope>
    <source>
        <strain evidence="2 3">DSM 17723</strain>
    </source>
</reference>
<keyword evidence="3" id="KW-1185">Reference proteome</keyword>
<comment type="caution">
    <text evidence="2">The sequence shown here is derived from an EMBL/GenBank/DDBJ whole genome shotgun (WGS) entry which is preliminary data.</text>
</comment>
<dbReference type="Proteomes" id="UP001232245">
    <property type="component" value="Unassembled WGS sequence"/>
</dbReference>
<keyword evidence="1" id="KW-0472">Membrane</keyword>
<name>A0ABT9YZ91_9BACI</name>
<keyword evidence="1" id="KW-1133">Transmembrane helix</keyword>
<evidence type="ECO:0000256" key="1">
    <source>
        <dbReference type="SAM" id="Phobius"/>
    </source>
</evidence>
<organism evidence="2 3">
    <name type="scientific">Metabacillus niabensis</name>
    <dbReference type="NCBI Taxonomy" id="324854"/>
    <lineage>
        <taxon>Bacteria</taxon>
        <taxon>Bacillati</taxon>
        <taxon>Bacillota</taxon>
        <taxon>Bacilli</taxon>
        <taxon>Bacillales</taxon>
        <taxon>Bacillaceae</taxon>
        <taxon>Metabacillus</taxon>
    </lineage>
</organism>
<sequence>MERNITKILIIVGWVVIIVGAICNIDTTMDLNKTQYVPEGESPAPIRITEILQDILYPVRDGFMLIGLAYFIRFFQASKPSRSE</sequence>
<feature type="transmembrane region" description="Helical" evidence="1">
    <location>
        <begin position="7"/>
        <end position="27"/>
    </location>
</feature>
<accession>A0ABT9YZ91</accession>